<dbReference type="GO" id="GO:0016787">
    <property type="term" value="F:hydrolase activity"/>
    <property type="evidence" value="ECO:0007669"/>
    <property type="project" value="UniProtKB-KW"/>
</dbReference>
<name>X1DF04_9ZZZZ</name>
<dbReference type="GO" id="GO:0004519">
    <property type="term" value="F:endonuclease activity"/>
    <property type="evidence" value="ECO:0007669"/>
    <property type="project" value="UniProtKB-KW"/>
</dbReference>
<comment type="caution">
    <text evidence="7">The sequence shown here is derived from an EMBL/GenBank/DDBJ whole genome shotgun (WGS) entry which is preliminary data.</text>
</comment>
<dbReference type="PANTHER" id="PTHR34873">
    <property type="entry name" value="SSR1766 PROTEIN"/>
    <property type="match status" value="1"/>
</dbReference>
<evidence type="ECO:0000256" key="3">
    <source>
        <dbReference type="ARBA" id="ARBA00022759"/>
    </source>
</evidence>
<dbReference type="GO" id="GO:0003729">
    <property type="term" value="F:mRNA binding"/>
    <property type="evidence" value="ECO:0007669"/>
    <property type="project" value="InterPro"/>
</dbReference>
<dbReference type="SUPFAM" id="SSF54786">
    <property type="entry name" value="YcfA/nrd intein domain"/>
    <property type="match status" value="1"/>
</dbReference>
<gene>
    <name evidence="7" type="ORF">S01H4_36771</name>
</gene>
<keyword evidence="5" id="KW-0694">RNA-binding</keyword>
<dbReference type="Gene3D" id="3.30.920.30">
    <property type="entry name" value="Hypothetical protein"/>
    <property type="match status" value="1"/>
</dbReference>
<protein>
    <recommendedName>
        <fullName evidence="8">Addiction module toxin, HicA family</fullName>
    </recommendedName>
</protein>
<accession>X1DF04</accession>
<evidence type="ECO:0000256" key="4">
    <source>
        <dbReference type="ARBA" id="ARBA00022801"/>
    </source>
</evidence>
<dbReference type="EMBL" id="BART01019686">
    <property type="protein sequence ID" value="GAG94966.1"/>
    <property type="molecule type" value="Genomic_DNA"/>
</dbReference>
<sequence length="75" mass="8398">MSELKRLSGQETIKILKKHGFIQIRQKGSHAVLKKIIGDEEIGCVVPLHKELAIGTLKGILKQAKILPEEFIKNL</sequence>
<evidence type="ECO:0000256" key="2">
    <source>
        <dbReference type="ARBA" id="ARBA00022722"/>
    </source>
</evidence>
<keyword evidence="4" id="KW-0378">Hydrolase</keyword>
<keyword evidence="6" id="KW-0346">Stress response</keyword>
<dbReference type="PANTHER" id="PTHR34873:SF3">
    <property type="entry name" value="ADDICTION MODULE TOXIN, HICA FAMILY"/>
    <property type="match status" value="1"/>
</dbReference>
<keyword evidence="2" id="KW-0540">Nuclease</keyword>
<evidence type="ECO:0008006" key="8">
    <source>
        <dbReference type="Google" id="ProtNLM"/>
    </source>
</evidence>
<dbReference type="InterPro" id="IPR038570">
    <property type="entry name" value="HicA_sf"/>
</dbReference>
<keyword evidence="3" id="KW-0255">Endonuclease</keyword>
<dbReference type="InterPro" id="IPR012933">
    <property type="entry name" value="HicA_mRNA_interferase"/>
</dbReference>
<proteinExistence type="predicted"/>
<organism evidence="7">
    <name type="scientific">marine sediment metagenome</name>
    <dbReference type="NCBI Taxonomy" id="412755"/>
    <lineage>
        <taxon>unclassified sequences</taxon>
        <taxon>metagenomes</taxon>
        <taxon>ecological metagenomes</taxon>
    </lineage>
</organism>
<dbReference type="AlphaFoldDB" id="X1DF04"/>
<evidence type="ECO:0000256" key="5">
    <source>
        <dbReference type="ARBA" id="ARBA00022884"/>
    </source>
</evidence>
<reference evidence="7" key="1">
    <citation type="journal article" date="2014" name="Front. Microbiol.">
        <title>High frequency of phylogenetically diverse reductive dehalogenase-homologous genes in deep subseafloor sedimentary metagenomes.</title>
        <authorList>
            <person name="Kawai M."/>
            <person name="Futagami T."/>
            <person name="Toyoda A."/>
            <person name="Takaki Y."/>
            <person name="Nishi S."/>
            <person name="Hori S."/>
            <person name="Arai W."/>
            <person name="Tsubouchi T."/>
            <person name="Morono Y."/>
            <person name="Uchiyama I."/>
            <person name="Ito T."/>
            <person name="Fujiyama A."/>
            <person name="Inagaki F."/>
            <person name="Takami H."/>
        </authorList>
    </citation>
    <scope>NUCLEOTIDE SEQUENCE</scope>
    <source>
        <strain evidence="7">Expedition CK06-06</strain>
    </source>
</reference>
<evidence type="ECO:0000256" key="1">
    <source>
        <dbReference type="ARBA" id="ARBA00022649"/>
    </source>
</evidence>
<keyword evidence="1" id="KW-1277">Toxin-antitoxin system</keyword>
<evidence type="ECO:0000313" key="7">
    <source>
        <dbReference type="EMBL" id="GAG94966.1"/>
    </source>
</evidence>
<dbReference type="Pfam" id="PF07927">
    <property type="entry name" value="HicA_toxin"/>
    <property type="match status" value="1"/>
</dbReference>
<evidence type="ECO:0000256" key="6">
    <source>
        <dbReference type="ARBA" id="ARBA00023016"/>
    </source>
</evidence>